<protein>
    <submittedName>
        <fullName evidence="3">Cycloartenol synthase</fullName>
    </submittedName>
</protein>
<dbReference type="SMR" id="A0A1D6KEK9"/>
<dbReference type="STRING" id="4577.A0A1D6KEK9"/>
<sequence>MLALIYTGQMERDPTPLHRAAKVLINMQLETGDYAQQEHVGSTNCSVYFNYPNYRILFPVWALGEYHRKVCTKSN</sequence>
<dbReference type="InterPro" id="IPR032696">
    <property type="entry name" value="SQ_cyclase_C"/>
</dbReference>
<dbReference type="Pfam" id="PF13243">
    <property type="entry name" value="SQHop_cyclase_C"/>
    <property type="match status" value="1"/>
</dbReference>
<dbReference type="GO" id="GO:0016104">
    <property type="term" value="P:triterpenoid biosynthetic process"/>
    <property type="evidence" value="ECO:0007669"/>
    <property type="project" value="InterPro"/>
</dbReference>
<dbReference type="SUPFAM" id="SSF48239">
    <property type="entry name" value="Terpenoid cyclases/Protein prenyltransferases"/>
    <property type="match status" value="1"/>
</dbReference>
<dbReference type="GO" id="GO:0016866">
    <property type="term" value="F:intramolecular transferase activity"/>
    <property type="evidence" value="ECO:0007669"/>
    <property type="project" value="InterPro"/>
</dbReference>
<organism evidence="3">
    <name type="scientific">Zea mays</name>
    <name type="common">Maize</name>
    <dbReference type="NCBI Taxonomy" id="4577"/>
    <lineage>
        <taxon>Eukaryota</taxon>
        <taxon>Viridiplantae</taxon>
        <taxon>Streptophyta</taxon>
        <taxon>Embryophyta</taxon>
        <taxon>Tracheophyta</taxon>
        <taxon>Spermatophyta</taxon>
        <taxon>Magnoliopsida</taxon>
        <taxon>Liliopsida</taxon>
        <taxon>Poales</taxon>
        <taxon>Poaceae</taxon>
        <taxon>PACMAD clade</taxon>
        <taxon>Panicoideae</taxon>
        <taxon>Andropogonodae</taxon>
        <taxon>Andropogoneae</taxon>
        <taxon>Tripsacinae</taxon>
        <taxon>Zea</taxon>
    </lineage>
</organism>
<name>A0A1D6KEK9_MAIZE</name>
<dbReference type="AlphaFoldDB" id="A0A1D6KEK9"/>
<dbReference type="EMBL" id="CM007647">
    <property type="protein sequence ID" value="ONM01581.1"/>
    <property type="molecule type" value="Genomic_DNA"/>
</dbReference>
<evidence type="ECO:0000256" key="1">
    <source>
        <dbReference type="ARBA" id="ARBA00022737"/>
    </source>
</evidence>
<keyword evidence="1" id="KW-0677">Repeat</keyword>
<dbReference type="PANTHER" id="PTHR11764:SF89">
    <property type="entry name" value="TERPENE CYCLASE_MUTASE FAMILY MEMBER"/>
    <property type="match status" value="1"/>
</dbReference>
<accession>A0A1D6KEK9</accession>
<dbReference type="OMA" id="MICKYSS"/>
<dbReference type="InterPro" id="IPR018333">
    <property type="entry name" value="Squalene_cyclase"/>
</dbReference>
<evidence type="ECO:0000313" key="3">
    <source>
        <dbReference type="EMBL" id="ONM01581.1"/>
    </source>
</evidence>
<gene>
    <name evidence="3" type="ORF">ZEAMMB73_Zm00001d030821</name>
</gene>
<dbReference type="InParanoid" id="A0A1D6KEK9"/>
<dbReference type="PANTHER" id="PTHR11764">
    <property type="entry name" value="TERPENE CYCLASE/MUTASE FAMILY MEMBER"/>
    <property type="match status" value="1"/>
</dbReference>
<dbReference type="GO" id="GO:0005811">
    <property type="term" value="C:lipid droplet"/>
    <property type="evidence" value="ECO:0007669"/>
    <property type="project" value="InterPro"/>
</dbReference>
<feature type="domain" description="Squalene cyclase C-terminal" evidence="2">
    <location>
        <begin position="2"/>
        <end position="67"/>
    </location>
</feature>
<dbReference type="Gene3D" id="1.50.10.20">
    <property type="match status" value="1"/>
</dbReference>
<proteinExistence type="predicted"/>
<dbReference type="InterPro" id="IPR008930">
    <property type="entry name" value="Terpenoid_cyclase/PrenylTrfase"/>
</dbReference>
<reference evidence="3" key="1">
    <citation type="submission" date="2015-12" db="EMBL/GenBank/DDBJ databases">
        <title>Update maize B73 reference genome by single molecule sequencing technologies.</title>
        <authorList>
            <consortium name="Maize Genome Sequencing Project"/>
            <person name="Ware D."/>
        </authorList>
    </citation>
    <scope>NUCLEOTIDE SEQUENCE [LARGE SCALE GENOMIC DNA]</scope>
    <source>
        <tissue evidence="3">Seedling</tissue>
    </source>
</reference>
<evidence type="ECO:0000259" key="2">
    <source>
        <dbReference type="Pfam" id="PF13243"/>
    </source>
</evidence>